<evidence type="ECO:0000313" key="3">
    <source>
        <dbReference type="Proteomes" id="UP001501821"/>
    </source>
</evidence>
<feature type="compositionally biased region" description="Basic and acidic residues" evidence="1">
    <location>
        <begin position="21"/>
        <end position="30"/>
    </location>
</feature>
<evidence type="ECO:0000313" key="2">
    <source>
        <dbReference type="EMBL" id="GAA3830248.1"/>
    </source>
</evidence>
<dbReference type="Proteomes" id="UP001501821">
    <property type="component" value="Unassembled WGS sequence"/>
</dbReference>
<keyword evidence="3" id="KW-1185">Reference proteome</keyword>
<reference evidence="3" key="1">
    <citation type="journal article" date="2019" name="Int. J. Syst. Evol. Microbiol.">
        <title>The Global Catalogue of Microorganisms (GCM) 10K type strain sequencing project: providing services to taxonomists for standard genome sequencing and annotation.</title>
        <authorList>
            <consortium name="The Broad Institute Genomics Platform"/>
            <consortium name="The Broad Institute Genome Sequencing Center for Infectious Disease"/>
            <person name="Wu L."/>
            <person name="Ma J."/>
        </authorList>
    </citation>
    <scope>NUCLEOTIDE SEQUENCE [LARGE SCALE GENOMIC DNA]</scope>
    <source>
        <strain evidence="3">JCM 16953</strain>
    </source>
</reference>
<feature type="region of interest" description="Disordered" evidence="1">
    <location>
        <begin position="21"/>
        <end position="44"/>
    </location>
</feature>
<proteinExistence type="predicted"/>
<dbReference type="EMBL" id="BAABAH010000015">
    <property type="protein sequence ID" value="GAA3830248.1"/>
    <property type="molecule type" value="Genomic_DNA"/>
</dbReference>
<protein>
    <submittedName>
        <fullName evidence="2">Uncharacterized protein</fullName>
    </submittedName>
</protein>
<comment type="caution">
    <text evidence="2">The sequence shown here is derived from an EMBL/GenBank/DDBJ whole genome shotgun (WGS) entry which is preliminary data.</text>
</comment>
<accession>A0ABP7IYZ8</accession>
<dbReference type="RefSeq" id="WP_344777767.1">
    <property type="nucleotide sequence ID" value="NZ_BAABAH010000015.1"/>
</dbReference>
<sequence length="44" mass="5156">MIEPTTELRVRQEIADRVARASRRRLESRAKSGRKSRRLGYDAL</sequence>
<gene>
    <name evidence="2" type="ORF">GCM10022242_34580</name>
</gene>
<organism evidence="2 3">
    <name type="scientific">Nocardioides panacisoli</name>
    <dbReference type="NCBI Taxonomy" id="627624"/>
    <lineage>
        <taxon>Bacteria</taxon>
        <taxon>Bacillati</taxon>
        <taxon>Actinomycetota</taxon>
        <taxon>Actinomycetes</taxon>
        <taxon>Propionibacteriales</taxon>
        <taxon>Nocardioidaceae</taxon>
        <taxon>Nocardioides</taxon>
    </lineage>
</organism>
<evidence type="ECO:0000256" key="1">
    <source>
        <dbReference type="SAM" id="MobiDB-lite"/>
    </source>
</evidence>
<name>A0ABP7IYZ8_9ACTN</name>